<comment type="caution">
    <text evidence="1">The sequence shown here is derived from an EMBL/GenBank/DDBJ whole genome shotgun (WGS) entry which is preliminary data.</text>
</comment>
<dbReference type="Proteomes" id="UP000179157">
    <property type="component" value="Unassembled WGS sequence"/>
</dbReference>
<dbReference type="AlphaFoldDB" id="A0A1F5UZ66"/>
<name>A0A1F5UZ66_FRAXR</name>
<organism evidence="1 2">
    <name type="scientific">Fraserbacteria sp. (strain RBG_16_55_9)</name>
    <dbReference type="NCBI Taxonomy" id="1817864"/>
    <lineage>
        <taxon>Bacteria</taxon>
        <taxon>Candidatus Fraseribacteriota</taxon>
    </lineage>
</organism>
<gene>
    <name evidence="1" type="ORF">A2Z21_03615</name>
</gene>
<dbReference type="EMBL" id="MFGX01000035">
    <property type="protein sequence ID" value="OGF56447.1"/>
    <property type="molecule type" value="Genomic_DNA"/>
</dbReference>
<proteinExistence type="predicted"/>
<accession>A0A1F5UZ66</accession>
<sequence>MGITLVIRVFTDQPFQIGRVSFTGEQLNEIAELFPNFLSLSIEPIEGAIGIFAKSKDKNQPAKKLKVQTFEKTPTSVSVRFSVESDLTVSSGDLTRCIKAQLRREGIITDDRLLPLCCVLTAEQADAVLRSPTALEELRQLKRRKDWRAIYDKFVPIKEIPQNQPEIWNDAEILSEIGFACGKLAETSPNDIPRVEQHKENLSGSTEKISRRNGVYSETVCRS</sequence>
<protein>
    <submittedName>
        <fullName evidence="1">Uncharacterized protein</fullName>
    </submittedName>
</protein>
<dbReference type="STRING" id="1817864.A2Z21_03615"/>
<evidence type="ECO:0000313" key="1">
    <source>
        <dbReference type="EMBL" id="OGF56447.1"/>
    </source>
</evidence>
<reference evidence="1 2" key="1">
    <citation type="journal article" date="2016" name="Nat. Commun.">
        <title>Thousands of microbial genomes shed light on interconnected biogeochemical processes in an aquifer system.</title>
        <authorList>
            <person name="Anantharaman K."/>
            <person name="Brown C.T."/>
            <person name="Hug L.A."/>
            <person name="Sharon I."/>
            <person name="Castelle C.J."/>
            <person name="Probst A.J."/>
            <person name="Thomas B.C."/>
            <person name="Singh A."/>
            <person name="Wilkins M.J."/>
            <person name="Karaoz U."/>
            <person name="Brodie E.L."/>
            <person name="Williams K.H."/>
            <person name="Hubbard S.S."/>
            <person name="Banfield J.F."/>
        </authorList>
    </citation>
    <scope>NUCLEOTIDE SEQUENCE [LARGE SCALE GENOMIC DNA]</scope>
    <source>
        <strain evidence="2">RBG_16_55_9</strain>
    </source>
</reference>
<evidence type="ECO:0000313" key="2">
    <source>
        <dbReference type="Proteomes" id="UP000179157"/>
    </source>
</evidence>